<sequence length="258" mass="29611">MHDFGDLVYLDVHKTGSGFVSKFLSAIMPEREVSRRKHARIGERVNGEVVTPFKPDATYFITARNPFSQYLSLYKFGLAKRGSLYTTLQKRGKADLYSDASADGFFEWLDLVLDPKNSHLLGGKYKLTDVESIGLMSFRFIALSMSDPLAKIKGKKYSEVSDIFHENRIWSFMIRQEGLTDNLKKAVDNELVPWIADREYAKSVLDEMPVDKPGLGFKVKESEAPRDLLRRLIEKEDFLYRNFYNEKKLALEKMVGSV</sequence>
<evidence type="ECO:0000313" key="2">
    <source>
        <dbReference type="Proteomes" id="UP000199339"/>
    </source>
</evidence>
<evidence type="ECO:0008006" key="3">
    <source>
        <dbReference type="Google" id="ProtNLM"/>
    </source>
</evidence>
<dbReference type="Proteomes" id="UP000199339">
    <property type="component" value="Unassembled WGS sequence"/>
</dbReference>
<dbReference type="AlphaFoldDB" id="A0A1I4U0B4"/>
<gene>
    <name evidence="1" type="ORF">SAMN04487961_1371</name>
</gene>
<proteinExistence type="predicted"/>
<accession>A0A1I4U0B4</accession>
<organism evidence="1 2">
    <name type="scientific">Marinobacter pelagius</name>
    <dbReference type="NCBI Taxonomy" id="379482"/>
    <lineage>
        <taxon>Bacteria</taxon>
        <taxon>Pseudomonadati</taxon>
        <taxon>Pseudomonadota</taxon>
        <taxon>Gammaproteobacteria</taxon>
        <taxon>Pseudomonadales</taxon>
        <taxon>Marinobacteraceae</taxon>
        <taxon>Marinobacter</taxon>
    </lineage>
</organism>
<protein>
    <recommendedName>
        <fullName evidence="3">Sulfotransferase family protein</fullName>
    </recommendedName>
</protein>
<dbReference type="OrthoDB" id="7827210at2"/>
<evidence type="ECO:0000313" key="1">
    <source>
        <dbReference type="EMBL" id="SFM82173.1"/>
    </source>
</evidence>
<name>A0A1I4U0B4_9GAMM</name>
<keyword evidence="2" id="KW-1185">Reference proteome</keyword>
<dbReference type="RefSeq" id="WP_092000608.1">
    <property type="nucleotide sequence ID" value="NZ_FOUR01000002.1"/>
</dbReference>
<dbReference type="EMBL" id="FOUR01000002">
    <property type="protein sequence ID" value="SFM82173.1"/>
    <property type="molecule type" value="Genomic_DNA"/>
</dbReference>
<reference evidence="2" key="1">
    <citation type="submission" date="2016-10" db="EMBL/GenBank/DDBJ databases">
        <authorList>
            <person name="Varghese N."/>
            <person name="Submissions S."/>
        </authorList>
    </citation>
    <scope>NUCLEOTIDE SEQUENCE [LARGE SCALE GENOMIC DNA]</scope>
    <source>
        <strain evidence="2">CGMCC 1.6775</strain>
    </source>
</reference>